<evidence type="ECO:0000313" key="2">
    <source>
        <dbReference type="EMBL" id="KAK8866993.1"/>
    </source>
</evidence>
<feature type="compositionally biased region" description="Polar residues" evidence="1">
    <location>
        <begin position="9"/>
        <end position="19"/>
    </location>
</feature>
<organism evidence="2 3">
    <name type="scientific">Tritrichomonas musculus</name>
    <dbReference type="NCBI Taxonomy" id="1915356"/>
    <lineage>
        <taxon>Eukaryota</taxon>
        <taxon>Metamonada</taxon>
        <taxon>Parabasalia</taxon>
        <taxon>Tritrichomonadida</taxon>
        <taxon>Tritrichomonadidae</taxon>
        <taxon>Tritrichomonas</taxon>
    </lineage>
</organism>
<feature type="compositionally biased region" description="Basic residues" evidence="1">
    <location>
        <begin position="20"/>
        <end position="38"/>
    </location>
</feature>
<accession>A0ABR2IRE8</accession>
<comment type="caution">
    <text evidence="2">The sequence shown here is derived from an EMBL/GenBank/DDBJ whole genome shotgun (WGS) entry which is preliminary data.</text>
</comment>
<feature type="region of interest" description="Disordered" evidence="1">
    <location>
        <begin position="1"/>
        <end position="44"/>
    </location>
</feature>
<gene>
    <name evidence="2" type="ORF">M9Y10_009962</name>
</gene>
<protein>
    <submittedName>
        <fullName evidence="2">Uncharacterized protein</fullName>
    </submittedName>
</protein>
<name>A0ABR2IRE8_9EUKA</name>
<proteinExistence type="predicted"/>
<sequence length="384" mass="45107">MKSEEDYSTNDGISSSSNFAKRKVKKHKKRKTPKKGSSSKKPMTKINLDQFISSDAAYNEKGVSDENFRDDNSYYQYNENGDYMNYGRFEKNNDYYDDQFYNAEKGYDFTVEELFEEMVCKVGDYFQDATNDLIDNFCCDLLYLLDDNRYIEECVDSFCDEIINEVKIIFDEVKENEFPQNDFNEDDADLIFEPFSDPFFAAFLDAFDFSNMPIKPTSNKIRKIRTKVSSIARVTKEKLENSYFNMTLQLNEIDEIQNSINRILIQNDANIITYEGLKKQNYKYLCQLNLLETQIELIGLKTNFYSHSSPQGKIDINSVSREDVNASIQVLSKDIQFYLNDQTSLKKIISDKQIQLKKYRNDVQEMHNDFYFINGMMNNFLKMS</sequence>
<keyword evidence="3" id="KW-1185">Reference proteome</keyword>
<dbReference type="EMBL" id="JAPFFF010000015">
    <property type="protein sequence ID" value="KAK8866993.1"/>
    <property type="molecule type" value="Genomic_DNA"/>
</dbReference>
<evidence type="ECO:0000256" key="1">
    <source>
        <dbReference type="SAM" id="MobiDB-lite"/>
    </source>
</evidence>
<evidence type="ECO:0000313" key="3">
    <source>
        <dbReference type="Proteomes" id="UP001470230"/>
    </source>
</evidence>
<dbReference type="Proteomes" id="UP001470230">
    <property type="component" value="Unassembled WGS sequence"/>
</dbReference>
<reference evidence="2 3" key="1">
    <citation type="submission" date="2024-04" db="EMBL/GenBank/DDBJ databases">
        <title>Tritrichomonas musculus Genome.</title>
        <authorList>
            <person name="Alves-Ferreira E."/>
            <person name="Grigg M."/>
            <person name="Lorenzi H."/>
            <person name="Galac M."/>
        </authorList>
    </citation>
    <scope>NUCLEOTIDE SEQUENCE [LARGE SCALE GENOMIC DNA]</scope>
    <source>
        <strain evidence="2 3">EAF2021</strain>
    </source>
</reference>